<comment type="similarity">
    <text evidence="1">Belongs to the 5'(3')-deoxyribonucleotidase family.</text>
</comment>
<dbReference type="Gene3D" id="3.40.50.1000">
    <property type="entry name" value="HAD superfamily/HAD-like"/>
    <property type="match status" value="1"/>
</dbReference>
<reference evidence="5 6" key="1">
    <citation type="submission" date="2014-09" db="EMBL/GenBank/DDBJ databases">
        <authorList>
            <person name="Ellenberger Sabrina"/>
        </authorList>
    </citation>
    <scope>NUCLEOTIDE SEQUENCE [LARGE SCALE GENOMIC DNA]</scope>
    <source>
        <strain evidence="5 6">CBS 412.66</strain>
    </source>
</reference>
<dbReference type="PANTHER" id="PTHR12103">
    <property type="entry name" value="5'-NUCLEOTIDASE DOMAIN-CONTAINING"/>
    <property type="match status" value="1"/>
</dbReference>
<accession>A0A0B7N3V8</accession>
<dbReference type="EMBL" id="LN722188">
    <property type="protein sequence ID" value="CEP09759.1"/>
    <property type="molecule type" value="Genomic_DNA"/>
</dbReference>
<evidence type="ECO:0008006" key="7">
    <source>
        <dbReference type="Google" id="ProtNLM"/>
    </source>
</evidence>
<dbReference type="InterPro" id="IPR036412">
    <property type="entry name" value="HAD-like_sf"/>
</dbReference>
<dbReference type="PANTHER" id="PTHR12103:SF12">
    <property type="entry name" value="FI20020P1"/>
    <property type="match status" value="1"/>
</dbReference>
<dbReference type="OrthoDB" id="8062037at2759"/>
<keyword evidence="3" id="KW-0378">Hydrolase</keyword>
<dbReference type="GO" id="GO:0008253">
    <property type="term" value="F:5'-nucleotidase activity"/>
    <property type="evidence" value="ECO:0007669"/>
    <property type="project" value="TreeGrafter"/>
</dbReference>
<evidence type="ECO:0000256" key="3">
    <source>
        <dbReference type="ARBA" id="ARBA00022801"/>
    </source>
</evidence>
<keyword evidence="2" id="KW-0479">Metal-binding</keyword>
<dbReference type="AlphaFoldDB" id="A0A0B7N3V8"/>
<evidence type="ECO:0000256" key="1">
    <source>
        <dbReference type="ARBA" id="ARBA00009589"/>
    </source>
</evidence>
<dbReference type="GO" id="GO:0046872">
    <property type="term" value="F:metal ion binding"/>
    <property type="evidence" value="ECO:0007669"/>
    <property type="project" value="UniProtKB-KW"/>
</dbReference>
<sequence length="481" mass="56490">MFRKLIVKRGYHRNFTDIADGRRVVELLRKRYQQKKLQHIDAAEKDKATILSMNTLKQRKWDDKASVNAQTEDICGFGFTSPNEIFINNELNLSNIKVYGFDYDANFQFDPDFAIRGLHYDFNNGWLMKIDNMANIQLNTVHGKICILSSYDFIDWFVFMTVGREPINNIEEIMQVHKGRHISPEYLRNNMFQLNDLFSIPQACLLSDVVQYFRDHNMNFHPRYLSDDVSTAARILHTGAHGIGGMSYLTSSDDWRDLFDCVIVSARKPEFYKSHRPFRRVQEPNWDKVNSFEPGEVYQGGNMKDFAKLTGWTGGKVLYFGDHVFSDLVDASMQHGWHTGAIIHELAEEIEIRNQPSYRHTLSWLLQLEKLLNEAQSWRKDFHIDELDSIISEWRGERQQVRIKLKTAFNQSFGSVFRTYQNPSFFANKIRKFADIYMSNVTNLDRIDLDYVFYPNRTYLPHEQKIEEIIDTAGDKMNEFI</sequence>
<evidence type="ECO:0000256" key="2">
    <source>
        <dbReference type="ARBA" id="ARBA00022723"/>
    </source>
</evidence>
<evidence type="ECO:0000313" key="6">
    <source>
        <dbReference type="Proteomes" id="UP000054107"/>
    </source>
</evidence>
<dbReference type="InterPro" id="IPR023214">
    <property type="entry name" value="HAD_sf"/>
</dbReference>
<proteinExistence type="inferred from homology"/>
<dbReference type="InterPro" id="IPR008380">
    <property type="entry name" value="HAD-SF_hydro_IG_5-nucl"/>
</dbReference>
<dbReference type="SUPFAM" id="SSF56784">
    <property type="entry name" value="HAD-like"/>
    <property type="match status" value="1"/>
</dbReference>
<keyword evidence="4" id="KW-0460">Magnesium</keyword>
<organism evidence="5 6">
    <name type="scientific">Parasitella parasitica</name>
    <dbReference type="NCBI Taxonomy" id="35722"/>
    <lineage>
        <taxon>Eukaryota</taxon>
        <taxon>Fungi</taxon>
        <taxon>Fungi incertae sedis</taxon>
        <taxon>Mucoromycota</taxon>
        <taxon>Mucoromycotina</taxon>
        <taxon>Mucoromycetes</taxon>
        <taxon>Mucorales</taxon>
        <taxon>Mucorineae</taxon>
        <taxon>Mucoraceae</taxon>
        <taxon>Parasitella</taxon>
    </lineage>
</organism>
<name>A0A0B7N3V8_9FUNG</name>
<gene>
    <name evidence="5" type="primary">PARPA_03311.1 scaffold 7241</name>
</gene>
<keyword evidence="6" id="KW-1185">Reference proteome</keyword>
<protein>
    <recommendedName>
        <fullName evidence="7">5'-nucleotidase domain-containing protein 3</fullName>
    </recommendedName>
</protein>
<evidence type="ECO:0000256" key="4">
    <source>
        <dbReference type="ARBA" id="ARBA00022842"/>
    </source>
</evidence>
<dbReference type="Pfam" id="PF05761">
    <property type="entry name" value="5_nucleotid"/>
    <property type="match status" value="2"/>
</dbReference>
<evidence type="ECO:0000313" key="5">
    <source>
        <dbReference type="EMBL" id="CEP09759.1"/>
    </source>
</evidence>
<dbReference type="Proteomes" id="UP000054107">
    <property type="component" value="Unassembled WGS sequence"/>
</dbReference>